<dbReference type="Gramene" id="KQK06675">
    <property type="protein sequence ID" value="KQK06675"/>
    <property type="gene ID" value="BRADI_2g27800v3"/>
</dbReference>
<dbReference type="Proteomes" id="UP000008810">
    <property type="component" value="Chromosome 2"/>
</dbReference>
<reference evidence="3 4" key="1">
    <citation type="journal article" date="2010" name="Nature">
        <title>Genome sequencing and analysis of the model grass Brachypodium distachyon.</title>
        <authorList>
            <consortium name="International Brachypodium Initiative"/>
        </authorList>
    </citation>
    <scope>NUCLEOTIDE SEQUENCE [LARGE SCALE GENOMIC DNA]</scope>
    <source>
        <strain evidence="3">Bd21</strain>
        <strain evidence="4">cv. Bd21</strain>
    </source>
</reference>
<reference evidence="3" key="2">
    <citation type="submission" date="2017-06" db="EMBL/GenBank/DDBJ databases">
        <title>WGS assembly of Brachypodium distachyon.</title>
        <authorList>
            <consortium name="The International Brachypodium Initiative"/>
            <person name="Lucas S."/>
            <person name="Harmon-Smith M."/>
            <person name="Lail K."/>
            <person name="Tice H."/>
            <person name="Grimwood J."/>
            <person name="Bruce D."/>
            <person name="Barry K."/>
            <person name="Shu S."/>
            <person name="Lindquist E."/>
            <person name="Wang M."/>
            <person name="Pitluck S."/>
            <person name="Vogel J.P."/>
            <person name="Garvin D.F."/>
            <person name="Mockler T.C."/>
            <person name="Schmutz J."/>
            <person name="Rokhsar D."/>
            <person name="Bevan M.W."/>
        </authorList>
    </citation>
    <scope>NUCLEOTIDE SEQUENCE</scope>
    <source>
        <strain evidence="3">Bd21</strain>
    </source>
</reference>
<gene>
    <name evidence="4" type="primary">LOC100827365</name>
    <name evidence="3" type="ORF">BRADI_2g27800v3</name>
</gene>
<dbReference type="PANTHER" id="PTHR34057">
    <property type="entry name" value="ELONGATION FACTOR"/>
    <property type="match status" value="1"/>
</dbReference>
<sequence>MAAPPTVDSNGNDADVKARDGVVRSETMGGINCGDNILHSTVPVPVDGDPMETNGSLGNTEADDIQFPADGHGDSTESSSSFGPSCSISGDEAMSDFNGIEVDSPLLGHINVDDTISVPKIVRQKQVTTKWRETVGSIRWRCQWLELRMKELLSQVAKYDKELDLINHEKDLQLEMIKADNSNPELAEVNVQSHDTNTMRRRKRKRHEDNMDTSLYMKNHQILSYYHENKNSGAETDGVLINDAFDSIVAADTNTLLQAKETDRVFEQYSLREILLRMDGIQSQILRLQDHLSKVRNKHEELSSDVDHTRVKVRQKSQKARIKIASRKKDGTRPQKKKDLHSLVQKEDKCKPLAGMPSALSDRSADYAMGYAKRNIAEEGATQPDAKEVTVQMLFSADNPLIRAHIGELYKENVDDVLIDNRAAQEEGYQQLVEVKQAAKNRVDGKDQMEKSPNVHAKNKTEKDMHNLHNEKPVFVAADTRRSQRVRKLKKYDSD</sequence>
<dbReference type="ExpressionAtlas" id="I1HK65">
    <property type="expression patterns" value="baseline"/>
</dbReference>
<dbReference type="STRING" id="15368.I1HK65"/>
<dbReference type="CDD" id="cd11650">
    <property type="entry name" value="AT4G37440_like"/>
    <property type="match status" value="1"/>
</dbReference>
<dbReference type="PANTHER" id="PTHR34057:SF13">
    <property type="entry name" value="OS05G0365200 PROTEIN"/>
    <property type="match status" value="1"/>
</dbReference>
<evidence type="ECO:0000313" key="5">
    <source>
        <dbReference type="Proteomes" id="UP000008810"/>
    </source>
</evidence>
<feature type="coiled-coil region" evidence="1">
    <location>
        <begin position="142"/>
        <end position="169"/>
    </location>
</feature>
<dbReference type="OrthoDB" id="21648at2759"/>
<dbReference type="InterPro" id="IPR038745">
    <property type="entry name" value="AT4G37440-like"/>
</dbReference>
<dbReference type="OMA" id="GPIMWRC"/>
<name>I1HK65_BRADI</name>
<dbReference type="HOGENOM" id="CLU_017149_0_0_1"/>
<reference evidence="4" key="3">
    <citation type="submission" date="2018-08" db="UniProtKB">
        <authorList>
            <consortium name="EnsemblPlants"/>
        </authorList>
    </citation>
    <scope>IDENTIFICATION</scope>
    <source>
        <strain evidence="4">cv. Bd21</strain>
    </source>
</reference>
<dbReference type="KEGG" id="bdi:100827365"/>
<dbReference type="RefSeq" id="XP_003566328.1">
    <property type="nucleotide sequence ID" value="XM_003566280.4"/>
</dbReference>
<protein>
    <submittedName>
        <fullName evidence="3 4">Uncharacterized protein</fullName>
    </submittedName>
</protein>
<feature type="compositionally biased region" description="Low complexity" evidence="2">
    <location>
        <begin position="76"/>
        <end position="85"/>
    </location>
</feature>
<organism evidence="4">
    <name type="scientific">Brachypodium distachyon</name>
    <name type="common">Purple false brome</name>
    <name type="synonym">Trachynia distachya</name>
    <dbReference type="NCBI Taxonomy" id="15368"/>
    <lineage>
        <taxon>Eukaryota</taxon>
        <taxon>Viridiplantae</taxon>
        <taxon>Streptophyta</taxon>
        <taxon>Embryophyta</taxon>
        <taxon>Tracheophyta</taxon>
        <taxon>Spermatophyta</taxon>
        <taxon>Magnoliopsida</taxon>
        <taxon>Liliopsida</taxon>
        <taxon>Poales</taxon>
        <taxon>Poaceae</taxon>
        <taxon>BOP clade</taxon>
        <taxon>Pooideae</taxon>
        <taxon>Stipodae</taxon>
        <taxon>Brachypodieae</taxon>
        <taxon>Brachypodium</taxon>
    </lineage>
</organism>
<dbReference type="EnsemblPlants" id="KQK06675">
    <property type="protein sequence ID" value="KQK06675"/>
    <property type="gene ID" value="BRADI_2g27800v3"/>
</dbReference>
<evidence type="ECO:0000256" key="2">
    <source>
        <dbReference type="SAM" id="MobiDB-lite"/>
    </source>
</evidence>
<evidence type="ECO:0000256" key="1">
    <source>
        <dbReference type="SAM" id="Coils"/>
    </source>
</evidence>
<keyword evidence="5" id="KW-1185">Reference proteome</keyword>
<dbReference type="EMBL" id="CM000881">
    <property type="protein sequence ID" value="KQK06675.1"/>
    <property type="molecule type" value="Genomic_DNA"/>
</dbReference>
<dbReference type="AlphaFoldDB" id="I1HK65"/>
<evidence type="ECO:0000313" key="3">
    <source>
        <dbReference type="EMBL" id="KQK06675.1"/>
    </source>
</evidence>
<proteinExistence type="predicted"/>
<dbReference type="eggNOG" id="ENOG502QVMR">
    <property type="taxonomic scope" value="Eukaryota"/>
</dbReference>
<dbReference type="GeneID" id="100827365"/>
<accession>I1HK65</accession>
<feature type="region of interest" description="Disordered" evidence="2">
    <location>
        <begin position="47"/>
        <end position="85"/>
    </location>
</feature>
<keyword evidence="1" id="KW-0175">Coiled coil</keyword>
<feature type="compositionally biased region" description="Basic and acidic residues" evidence="2">
    <location>
        <begin position="441"/>
        <end position="450"/>
    </location>
</feature>
<feature type="compositionally biased region" description="Basic and acidic residues" evidence="2">
    <location>
        <begin position="459"/>
        <end position="472"/>
    </location>
</feature>
<evidence type="ECO:0000313" key="4">
    <source>
        <dbReference type="EnsemblPlants" id="KQK06675"/>
    </source>
</evidence>
<feature type="region of interest" description="Disordered" evidence="2">
    <location>
        <begin position="441"/>
        <end position="472"/>
    </location>
</feature>